<dbReference type="InterPro" id="IPR036249">
    <property type="entry name" value="Thioredoxin-like_sf"/>
</dbReference>
<dbReference type="AlphaFoldDB" id="A0A3B0ZU86"/>
<proteinExistence type="predicted"/>
<evidence type="ECO:0000313" key="2">
    <source>
        <dbReference type="EMBL" id="VAW97048.1"/>
    </source>
</evidence>
<feature type="domain" description="Thioredoxin-like fold" evidence="1">
    <location>
        <begin position="19"/>
        <end position="89"/>
    </location>
</feature>
<accession>A0A3B0ZU86</accession>
<reference evidence="2" key="1">
    <citation type="submission" date="2018-06" db="EMBL/GenBank/DDBJ databases">
        <authorList>
            <person name="Zhirakovskaya E."/>
        </authorList>
    </citation>
    <scope>NUCLEOTIDE SEQUENCE</scope>
</reference>
<sequence length="91" mass="10622">MHSLDYDINLKIKQEEIMDVIIIATKKCNHCPNMSKELDKISVEHRIVYAEDDPELCQSLSIRHSPNLVVDGKVVFRRQPSEDELRKIFKS</sequence>
<dbReference type="InterPro" id="IPR012336">
    <property type="entry name" value="Thioredoxin-like_fold"/>
</dbReference>
<dbReference type="SUPFAM" id="SSF52833">
    <property type="entry name" value="Thioredoxin-like"/>
    <property type="match status" value="1"/>
</dbReference>
<dbReference type="Gene3D" id="3.40.30.10">
    <property type="entry name" value="Glutaredoxin"/>
    <property type="match status" value="1"/>
</dbReference>
<dbReference type="Pfam" id="PF13192">
    <property type="entry name" value="Thioredoxin_3"/>
    <property type="match status" value="1"/>
</dbReference>
<protein>
    <recommendedName>
        <fullName evidence="1">Thioredoxin-like fold domain-containing protein</fullName>
    </recommendedName>
</protein>
<dbReference type="EMBL" id="UOFR01000043">
    <property type="protein sequence ID" value="VAW97048.1"/>
    <property type="molecule type" value="Genomic_DNA"/>
</dbReference>
<evidence type="ECO:0000259" key="1">
    <source>
        <dbReference type="Pfam" id="PF13192"/>
    </source>
</evidence>
<organism evidence="2">
    <name type="scientific">hydrothermal vent metagenome</name>
    <dbReference type="NCBI Taxonomy" id="652676"/>
    <lineage>
        <taxon>unclassified sequences</taxon>
        <taxon>metagenomes</taxon>
        <taxon>ecological metagenomes</taxon>
    </lineage>
</organism>
<name>A0A3B0ZU86_9ZZZZ</name>
<gene>
    <name evidence="2" type="ORF">MNBD_GAMMA21-831</name>
</gene>